<organism evidence="8 9">
    <name type="scientific">Bombyx mandarina</name>
    <name type="common">Wild silk moth</name>
    <name type="synonym">Wild silkworm</name>
    <dbReference type="NCBI Taxonomy" id="7092"/>
    <lineage>
        <taxon>Eukaryota</taxon>
        <taxon>Metazoa</taxon>
        <taxon>Ecdysozoa</taxon>
        <taxon>Arthropoda</taxon>
        <taxon>Hexapoda</taxon>
        <taxon>Insecta</taxon>
        <taxon>Pterygota</taxon>
        <taxon>Neoptera</taxon>
        <taxon>Endopterygota</taxon>
        <taxon>Lepidoptera</taxon>
        <taxon>Glossata</taxon>
        <taxon>Ditrysia</taxon>
        <taxon>Bombycoidea</taxon>
        <taxon>Bombycidae</taxon>
        <taxon>Bombycinae</taxon>
        <taxon>Bombyx</taxon>
    </lineage>
</organism>
<reference evidence="9" key="1">
    <citation type="submission" date="2025-08" db="UniProtKB">
        <authorList>
            <consortium name="RefSeq"/>
        </authorList>
    </citation>
    <scope>IDENTIFICATION</scope>
    <source>
        <tissue evidence="9">Silk gland</tissue>
    </source>
</reference>
<keyword evidence="5" id="KW-0472">Membrane</keyword>
<dbReference type="InterPro" id="IPR050685">
    <property type="entry name" value="LDLR"/>
</dbReference>
<dbReference type="RefSeq" id="XP_028043628.1">
    <property type="nucleotide sequence ID" value="XM_028187827.1"/>
</dbReference>
<name>A0A6J2KQ03_BOMMA</name>
<dbReference type="GeneID" id="114253069"/>
<keyword evidence="4" id="KW-1133">Transmembrane helix</keyword>
<dbReference type="Gene3D" id="4.10.400.10">
    <property type="entry name" value="Low-density Lipoprotein Receptor"/>
    <property type="match status" value="3"/>
</dbReference>
<keyword evidence="2" id="KW-0812">Transmembrane</keyword>
<keyword evidence="6 7" id="KW-1015">Disulfide bond</keyword>
<dbReference type="Proteomes" id="UP000504629">
    <property type="component" value="Unplaced"/>
</dbReference>
<dbReference type="PANTHER" id="PTHR24270">
    <property type="entry name" value="LOW-DENSITY LIPOPROTEIN RECEPTOR-RELATED"/>
    <property type="match status" value="1"/>
</dbReference>
<evidence type="ECO:0000313" key="8">
    <source>
        <dbReference type="Proteomes" id="UP000504629"/>
    </source>
</evidence>
<dbReference type="KEGG" id="bman:114253069"/>
<dbReference type="SMART" id="SM00192">
    <property type="entry name" value="LDLa"/>
    <property type="match status" value="3"/>
</dbReference>
<proteinExistence type="predicted"/>
<dbReference type="OrthoDB" id="1925699at2759"/>
<dbReference type="InterPro" id="IPR002172">
    <property type="entry name" value="LDrepeatLR_classA_rpt"/>
</dbReference>
<protein>
    <submittedName>
        <fullName evidence="9">Uncharacterized protein LOC114253069</fullName>
    </submittedName>
</protein>
<evidence type="ECO:0000256" key="5">
    <source>
        <dbReference type="ARBA" id="ARBA00023136"/>
    </source>
</evidence>
<dbReference type="PROSITE" id="PS50068">
    <property type="entry name" value="LDLRA_2"/>
    <property type="match status" value="3"/>
</dbReference>
<feature type="disulfide bond" evidence="7">
    <location>
        <begin position="266"/>
        <end position="281"/>
    </location>
</feature>
<evidence type="ECO:0000256" key="7">
    <source>
        <dbReference type="PROSITE-ProRule" id="PRU00124"/>
    </source>
</evidence>
<dbReference type="AlphaFoldDB" id="A0A6J2KQ03"/>
<dbReference type="InterPro" id="IPR036055">
    <property type="entry name" value="LDL_receptor-like_sf"/>
</dbReference>
<dbReference type="PRINTS" id="PR00261">
    <property type="entry name" value="LDLRECEPTOR"/>
</dbReference>
<evidence type="ECO:0000256" key="3">
    <source>
        <dbReference type="ARBA" id="ARBA00022737"/>
    </source>
</evidence>
<gene>
    <name evidence="9" type="primary">LOC114253069</name>
</gene>
<comment type="subcellular location">
    <subcellularLocation>
        <location evidence="1">Membrane</location>
        <topology evidence="1">Single-pass membrane protein</topology>
    </subcellularLocation>
</comment>
<feature type="disulfide bond" evidence="7">
    <location>
        <begin position="647"/>
        <end position="662"/>
    </location>
</feature>
<evidence type="ECO:0000256" key="2">
    <source>
        <dbReference type="ARBA" id="ARBA00022692"/>
    </source>
</evidence>
<evidence type="ECO:0000256" key="1">
    <source>
        <dbReference type="ARBA" id="ARBA00004167"/>
    </source>
</evidence>
<evidence type="ECO:0000313" key="9">
    <source>
        <dbReference type="RefSeq" id="XP_028043628.1"/>
    </source>
</evidence>
<keyword evidence="3" id="KW-0677">Repeat</keyword>
<evidence type="ECO:0000256" key="6">
    <source>
        <dbReference type="ARBA" id="ARBA00023157"/>
    </source>
</evidence>
<keyword evidence="8" id="KW-1185">Reference proteome</keyword>
<sequence length="769" mass="87427">MKSSIVESIIKKICNISLSSINNSTHEEKVVMLSDIEKKLKASALALGSDGRMYTKIIMHSLKYMLFNDSKEHEDVTVVDQDLPTTTVVAIRRKNYDIVTTHSTKTTEKRDKGKIIQSIVSGVQSLAQKLAKENNLSKDMKSLIDHLKKTIKNLLKKKKKGGKPLNENLYTDIIAAGVDLMIKNNSKQTFLEETRRNNKDVKDSAEIKSDIKRKNFLLRNTTPFTKPRKVNTKCKYAIDKACSDIRSMQNYICRYDKAEIPLDRLCNRINDCLDKSDEKNCVKTAVERIKGTGDIINSLEISISNKCISSDISSSIFTTQNQILHNVLKSHLIFFKSDTSSWPKYDSDFNNDTVRKISNEAALVVSSLVMAIEGSLCARRFGLSNIDEIAIRHSDDSDPDEALDEVLKTASWSPNSCVCNGPVCRHNDCPALCKRLCWQRYSLKRWTCHAIDEGPSIPLDYLCDGKYDCYDETDELDCSTGEYYGKFDSSVIYKNILKNIGIKTKSKKYGFVLTELLTLHETVALLQKLGLESNLETMNVKIVRDQCFSTIADIYERSTLMVTNIVQLNEIYDYLMTLNRILVDAMKRSRTGNERIIPTEGCMCKGTRCVLLRCSESCKRTCTVQHKFTKYSCNRKMNQFIPVEKVCDGLPDCPDDEDENDCQKEVCRIHHLVLLRHNIQSVGHKQRGTALGEALDAWKTKVTNALLITERNGRPNRKTLEDVVANMLQDLLKTYATLENYRRGATNNNLKEFVNISQQLIKILKSCWN</sequence>
<accession>A0A6J2KQ03</accession>
<dbReference type="SUPFAM" id="SSF57424">
    <property type="entry name" value="LDL receptor-like module"/>
    <property type="match status" value="3"/>
</dbReference>
<feature type="disulfide bond" evidence="7">
    <location>
        <begin position="463"/>
        <end position="478"/>
    </location>
</feature>
<dbReference type="GO" id="GO:0005886">
    <property type="term" value="C:plasma membrane"/>
    <property type="evidence" value="ECO:0007669"/>
    <property type="project" value="TreeGrafter"/>
</dbReference>
<evidence type="ECO:0000256" key="4">
    <source>
        <dbReference type="ARBA" id="ARBA00022989"/>
    </source>
</evidence>
<dbReference type="CDD" id="cd00112">
    <property type="entry name" value="LDLa"/>
    <property type="match status" value="3"/>
</dbReference>
<dbReference type="GO" id="GO:0016192">
    <property type="term" value="P:vesicle-mediated transport"/>
    <property type="evidence" value="ECO:0007669"/>
    <property type="project" value="UniProtKB-ARBA"/>
</dbReference>
<comment type="caution">
    <text evidence="7">Lacks conserved residue(s) required for the propagation of feature annotation.</text>
</comment>